<dbReference type="KEGG" id="eio:H9L01_05435"/>
<name>A0A7G9RW60_9FIRM</name>
<dbReference type="AlphaFoldDB" id="A0A7G9RW60"/>
<feature type="region of interest" description="Disordered" evidence="1">
    <location>
        <begin position="100"/>
        <end position="128"/>
    </location>
</feature>
<evidence type="ECO:0000313" key="4">
    <source>
        <dbReference type="Proteomes" id="UP000515928"/>
    </source>
</evidence>
<evidence type="ECO:0000313" key="3">
    <source>
        <dbReference type="EMBL" id="QNN59835.1"/>
    </source>
</evidence>
<keyword evidence="4" id="KW-1185">Reference proteome</keyword>
<dbReference type="PROSITE" id="PS51257">
    <property type="entry name" value="PROKAR_LIPOPROTEIN"/>
    <property type="match status" value="1"/>
</dbReference>
<keyword evidence="2" id="KW-0732">Signal</keyword>
<gene>
    <name evidence="3" type="ORF">H9L01_05435</name>
</gene>
<accession>A0A7G9RW60</accession>
<evidence type="ECO:0000256" key="2">
    <source>
        <dbReference type="SAM" id="SignalP"/>
    </source>
</evidence>
<proteinExistence type="predicted"/>
<feature type="chain" id="PRO_5038842575" description="DUF5067 domain-containing protein" evidence="2">
    <location>
        <begin position="21"/>
        <end position="249"/>
    </location>
</feature>
<dbReference type="RefSeq" id="WP_187532969.1">
    <property type="nucleotide sequence ID" value="NZ_CBCSHU010000002.1"/>
</dbReference>
<feature type="signal peptide" evidence="2">
    <location>
        <begin position="1"/>
        <end position="20"/>
    </location>
</feature>
<dbReference type="EMBL" id="CP060715">
    <property type="protein sequence ID" value="QNN59835.1"/>
    <property type="molecule type" value="Genomic_DNA"/>
</dbReference>
<protein>
    <recommendedName>
        <fullName evidence="5">DUF5067 domain-containing protein</fullName>
    </recommendedName>
</protein>
<organism evidence="3 4">
    <name type="scientific">Erysipelothrix inopinata</name>
    <dbReference type="NCBI Taxonomy" id="225084"/>
    <lineage>
        <taxon>Bacteria</taxon>
        <taxon>Bacillati</taxon>
        <taxon>Bacillota</taxon>
        <taxon>Erysipelotrichia</taxon>
        <taxon>Erysipelotrichales</taxon>
        <taxon>Erysipelotrichaceae</taxon>
        <taxon>Erysipelothrix</taxon>
    </lineage>
</organism>
<reference evidence="3 4" key="1">
    <citation type="submission" date="2020-08" db="EMBL/GenBank/DDBJ databases">
        <title>Genome sequence of Erysipelothrix inopinata DSM 15511T.</title>
        <authorList>
            <person name="Hyun D.-W."/>
            <person name="Bae J.-W."/>
        </authorList>
    </citation>
    <scope>NUCLEOTIDE SEQUENCE [LARGE SCALE GENOMIC DNA]</scope>
    <source>
        <strain evidence="3 4">DSM 15511</strain>
    </source>
</reference>
<evidence type="ECO:0000256" key="1">
    <source>
        <dbReference type="SAM" id="MobiDB-lite"/>
    </source>
</evidence>
<evidence type="ECO:0008006" key="5">
    <source>
        <dbReference type="Google" id="ProtNLM"/>
    </source>
</evidence>
<sequence length="249" mass="28287">MKKKYIFILALLLLVSGCSSKTKTITLHLDKFSFLDGTRRKDVTVENGNIVGATPSLSSEATPYFIEWKDEKNNSVELNNIPKNARTLVAVWDEEKIAEKKQETVSKEETNQEEKDKSDDEARKKSEEKYELVDKYSKEIEEKLNADMGDFSNFKVKRKVMQGKNLISIEIDITSQEIINNFTDNITSGKYKREVASFLDALKILELSIVKGNPTDHNIFVTILNPANKKNVLYGSLDGVTLDSYFVTN</sequence>
<dbReference type="Proteomes" id="UP000515928">
    <property type="component" value="Chromosome"/>
</dbReference>